<dbReference type="InterPro" id="IPR050979">
    <property type="entry name" value="LD-transpeptidase"/>
</dbReference>
<evidence type="ECO:0000256" key="10">
    <source>
        <dbReference type="SAM" id="SignalP"/>
    </source>
</evidence>
<dbReference type="GO" id="GO:0018104">
    <property type="term" value="P:peptidoglycan-protein cross-linking"/>
    <property type="evidence" value="ECO:0007669"/>
    <property type="project" value="TreeGrafter"/>
</dbReference>
<reference evidence="12" key="1">
    <citation type="submission" date="2021-01" db="EMBL/GenBank/DDBJ databases">
        <title>Modified the classification status of verrucomicrobia.</title>
        <authorList>
            <person name="Feng X."/>
        </authorList>
    </citation>
    <scope>NUCLEOTIDE SEQUENCE</scope>
    <source>
        <strain evidence="12">KCTC 22201</strain>
    </source>
</reference>
<keyword evidence="8 9" id="KW-0961">Cell wall biogenesis/degradation</keyword>
<feature type="signal peptide" evidence="10">
    <location>
        <begin position="1"/>
        <end position="25"/>
    </location>
</feature>
<feature type="domain" description="L,D-TPase catalytic" evidence="11">
    <location>
        <begin position="32"/>
        <end position="179"/>
    </location>
</feature>
<dbReference type="Gene3D" id="2.40.440.10">
    <property type="entry name" value="L,D-transpeptidase catalytic domain-like"/>
    <property type="match status" value="1"/>
</dbReference>
<evidence type="ECO:0000256" key="6">
    <source>
        <dbReference type="ARBA" id="ARBA00022960"/>
    </source>
</evidence>
<evidence type="ECO:0000259" key="11">
    <source>
        <dbReference type="PROSITE" id="PS52029"/>
    </source>
</evidence>
<protein>
    <submittedName>
        <fullName evidence="12">L,D-transpeptidase</fullName>
    </submittedName>
</protein>
<dbReference type="CDD" id="cd16913">
    <property type="entry name" value="YkuD_like"/>
    <property type="match status" value="1"/>
</dbReference>
<dbReference type="RefSeq" id="WP_200279654.1">
    <property type="nucleotide sequence ID" value="NZ_JAENII010000008.1"/>
</dbReference>
<keyword evidence="4" id="KW-0808">Transferase</keyword>
<evidence type="ECO:0000256" key="5">
    <source>
        <dbReference type="ARBA" id="ARBA00022801"/>
    </source>
</evidence>
<dbReference type="InterPro" id="IPR038063">
    <property type="entry name" value="Transpep_catalytic_dom"/>
</dbReference>
<accession>A0A934R9N4</accession>
<evidence type="ECO:0000313" key="12">
    <source>
        <dbReference type="EMBL" id="MBK1827729.1"/>
    </source>
</evidence>
<comment type="similarity">
    <text evidence="2">Belongs to the YkuD family.</text>
</comment>
<evidence type="ECO:0000256" key="9">
    <source>
        <dbReference type="PROSITE-ProRule" id="PRU01373"/>
    </source>
</evidence>
<dbReference type="PANTHER" id="PTHR30582">
    <property type="entry name" value="L,D-TRANSPEPTIDASE"/>
    <property type="match status" value="1"/>
</dbReference>
<feature type="active site" description="Nucleophile" evidence="9">
    <location>
        <position position="155"/>
    </location>
</feature>
<comment type="caution">
    <text evidence="12">The sequence shown here is derived from an EMBL/GenBank/DDBJ whole genome shotgun (WGS) entry which is preliminary data.</text>
</comment>
<dbReference type="PROSITE" id="PS51257">
    <property type="entry name" value="PROKAR_LIPOPROTEIN"/>
    <property type="match status" value="1"/>
</dbReference>
<dbReference type="PROSITE" id="PS52029">
    <property type="entry name" value="LD_TPASE"/>
    <property type="match status" value="1"/>
</dbReference>
<dbReference type="Proteomes" id="UP000658278">
    <property type="component" value="Unassembled WGS sequence"/>
</dbReference>
<dbReference type="AlphaFoldDB" id="A0A934R9N4"/>
<evidence type="ECO:0000256" key="1">
    <source>
        <dbReference type="ARBA" id="ARBA00004752"/>
    </source>
</evidence>
<keyword evidence="7 9" id="KW-0573">Peptidoglycan synthesis</keyword>
<dbReference type="GO" id="GO:0008360">
    <property type="term" value="P:regulation of cell shape"/>
    <property type="evidence" value="ECO:0007669"/>
    <property type="project" value="UniProtKB-UniRule"/>
</dbReference>
<dbReference type="GO" id="GO:0071972">
    <property type="term" value="F:peptidoglycan L,D-transpeptidase activity"/>
    <property type="evidence" value="ECO:0007669"/>
    <property type="project" value="TreeGrafter"/>
</dbReference>
<proteinExistence type="inferred from homology"/>
<keyword evidence="13" id="KW-1185">Reference proteome</keyword>
<dbReference type="SUPFAM" id="SSF141523">
    <property type="entry name" value="L,D-transpeptidase catalytic domain-like"/>
    <property type="match status" value="1"/>
</dbReference>
<dbReference type="GO" id="GO:0005576">
    <property type="term" value="C:extracellular region"/>
    <property type="evidence" value="ECO:0007669"/>
    <property type="project" value="TreeGrafter"/>
</dbReference>
<dbReference type="PANTHER" id="PTHR30582:SF24">
    <property type="entry name" value="L,D-TRANSPEPTIDASE ERFK_SRFK-RELATED"/>
    <property type="match status" value="1"/>
</dbReference>
<dbReference type="EMBL" id="JAENII010000008">
    <property type="protein sequence ID" value="MBK1827729.1"/>
    <property type="molecule type" value="Genomic_DNA"/>
</dbReference>
<evidence type="ECO:0000256" key="4">
    <source>
        <dbReference type="ARBA" id="ARBA00022679"/>
    </source>
</evidence>
<feature type="chain" id="PRO_5037345564" evidence="10">
    <location>
        <begin position="26"/>
        <end position="205"/>
    </location>
</feature>
<dbReference type="InterPro" id="IPR005490">
    <property type="entry name" value="LD_TPept_cat_dom"/>
</dbReference>
<comment type="pathway">
    <text evidence="1 9">Cell wall biogenesis; peptidoglycan biosynthesis.</text>
</comment>
<name>A0A934R9N4_9BACT</name>
<dbReference type="Pfam" id="PF03734">
    <property type="entry name" value="YkuD"/>
    <property type="match status" value="1"/>
</dbReference>
<dbReference type="GO" id="GO:0071555">
    <property type="term" value="P:cell wall organization"/>
    <property type="evidence" value="ECO:0007669"/>
    <property type="project" value="UniProtKB-UniRule"/>
</dbReference>
<evidence type="ECO:0000256" key="3">
    <source>
        <dbReference type="ARBA" id="ARBA00022676"/>
    </source>
</evidence>
<keyword evidence="6 9" id="KW-0133">Cell shape</keyword>
<keyword evidence="10" id="KW-0732">Signal</keyword>
<keyword evidence="5" id="KW-0378">Hydrolase</keyword>
<evidence type="ECO:0000256" key="8">
    <source>
        <dbReference type="ARBA" id="ARBA00023316"/>
    </source>
</evidence>
<evidence type="ECO:0000256" key="2">
    <source>
        <dbReference type="ARBA" id="ARBA00005992"/>
    </source>
</evidence>
<organism evidence="12 13">
    <name type="scientific">Haloferula rosea</name>
    <dbReference type="NCBI Taxonomy" id="490093"/>
    <lineage>
        <taxon>Bacteria</taxon>
        <taxon>Pseudomonadati</taxon>
        <taxon>Verrucomicrobiota</taxon>
        <taxon>Verrucomicrobiia</taxon>
        <taxon>Verrucomicrobiales</taxon>
        <taxon>Verrucomicrobiaceae</taxon>
        <taxon>Haloferula</taxon>
    </lineage>
</organism>
<sequence length="205" mass="22706">MSRFLRSLIALAVLTSGALTLSSCGGGKDTRNKMLVSVRDQRMLLVRDGKPVKAYKVSTSKFGLGSQPGSNRTPLGRMEVAKKIGRGQPKGMVFKTRRPTGEVLKPNAPGRDPIVSRIMWLRGKDYHNRNTFGRLIYIHGTPEEWRLGYPASYGCIRMGMKDVIDLYNRVGEGAEVRVMRGSLLNTAEGQAYAQRKGADVFLSMQ</sequence>
<evidence type="ECO:0000313" key="13">
    <source>
        <dbReference type="Proteomes" id="UP000658278"/>
    </source>
</evidence>
<evidence type="ECO:0000256" key="7">
    <source>
        <dbReference type="ARBA" id="ARBA00022984"/>
    </source>
</evidence>
<feature type="active site" description="Proton donor/acceptor" evidence="9">
    <location>
        <position position="139"/>
    </location>
</feature>
<dbReference type="GO" id="GO:0016757">
    <property type="term" value="F:glycosyltransferase activity"/>
    <property type="evidence" value="ECO:0007669"/>
    <property type="project" value="UniProtKB-KW"/>
</dbReference>
<gene>
    <name evidence="12" type="ORF">JIN81_11920</name>
</gene>
<keyword evidence="3" id="KW-0328">Glycosyltransferase</keyword>